<dbReference type="EC" id="3.5.4.16" evidence="2"/>
<feature type="domain" description="GTP cyclohydrolase I" evidence="5">
    <location>
        <begin position="11"/>
        <end position="93"/>
    </location>
</feature>
<dbReference type="InterPro" id="IPR018234">
    <property type="entry name" value="GTP_CycHdrlase_I_CS"/>
</dbReference>
<reference evidence="6" key="1">
    <citation type="journal article" date="2014" name="Front. Microbiol.">
        <title>High frequency of phylogenetically diverse reductive dehalogenase-homologous genes in deep subseafloor sedimentary metagenomes.</title>
        <authorList>
            <person name="Kawai M."/>
            <person name="Futagami T."/>
            <person name="Toyoda A."/>
            <person name="Takaki Y."/>
            <person name="Nishi S."/>
            <person name="Hori S."/>
            <person name="Arai W."/>
            <person name="Tsubouchi T."/>
            <person name="Morono Y."/>
            <person name="Uchiyama I."/>
            <person name="Ito T."/>
            <person name="Fujiyama A."/>
            <person name="Inagaki F."/>
            <person name="Takami H."/>
        </authorList>
    </citation>
    <scope>NUCLEOTIDE SEQUENCE</scope>
    <source>
        <strain evidence="6">Expedition CK06-06</strain>
    </source>
</reference>
<dbReference type="InterPro" id="IPR043133">
    <property type="entry name" value="GTP-CH-I_C/QueF"/>
</dbReference>
<dbReference type="UniPathway" id="UPA00848">
    <property type="reaction ID" value="UER00151"/>
</dbReference>
<evidence type="ECO:0000256" key="2">
    <source>
        <dbReference type="ARBA" id="ARBA00012715"/>
    </source>
</evidence>
<dbReference type="GO" id="GO:0008270">
    <property type="term" value="F:zinc ion binding"/>
    <property type="evidence" value="ECO:0007669"/>
    <property type="project" value="TreeGrafter"/>
</dbReference>
<keyword evidence="4" id="KW-0378">Hydrolase</keyword>
<dbReference type="PANTHER" id="PTHR11109:SF7">
    <property type="entry name" value="GTP CYCLOHYDROLASE 1"/>
    <property type="match status" value="1"/>
</dbReference>
<keyword evidence="3" id="KW-0554">One-carbon metabolism</keyword>
<dbReference type="GO" id="GO:0006730">
    <property type="term" value="P:one-carbon metabolic process"/>
    <property type="evidence" value="ECO:0007669"/>
    <property type="project" value="UniProtKB-KW"/>
</dbReference>
<dbReference type="GO" id="GO:0005737">
    <property type="term" value="C:cytoplasm"/>
    <property type="evidence" value="ECO:0007669"/>
    <property type="project" value="TreeGrafter"/>
</dbReference>
<accession>X1RM33</accession>
<dbReference type="AlphaFoldDB" id="X1RM33"/>
<dbReference type="Gene3D" id="1.10.286.10">
    <property type="match status" value="1"/>
</dbReference>
<dbReference type="InterPro" id="IPR001474">
    <property type="entry name" value="GTP_CycHdrlase_I"/>
</dbReference>
<organism evidence="6">
    <name type="scientific">marine sediment metagenome</name>
    <dbReference type="NCBI Taxonomy" id="412755"/>
    <lineage>
        <taxon>unclassified sequences</taxon>
        <taxon>metagenomes</taxon>
        <taxon>ecological metagenomes</taxon>
    </lineage>
</organism>
<dbReference type="GO" id="GO:0003934">
    <property type="term" value="F:GTP cyclohydrolase I activity"/>
    <property type="evidence" value="ECO:0007669"/>
    <property type="project" value="UniProtKB-EC"/>
</dbReference>
<protein>
    <recommendedName>
        <fullName evidence="2">GTP cyclohydrolase I</fullName>
        <ecNumber evidence="2">3.5.4.16</ecNumber>
    </recommendedName>
</protein>
<comment type="caution">
    <text evidence="6">The sequence shown here is derived from an EMBL/GenBank/DDBJ whole genome shotgun (WGS) entry which is preliminary data.</text>
</comment>
<dbReference type="FunFam" id="1.10.286.10:FF:000001">
    <property type="entry name" value="GTP cyclohydrolase 1"/>
    <property type="match status" value="1"/>
</dbReference>
<dbReference type="SUPFAM" id="SSF55620">
    <property type="entry name" value="Tetrahydrobiopterin biosynthesis enzymes-like"/>
    <property type="match status" value="1"/>
</dbReference>
<dbReference type="PROSITE" id="PS00859">
    <property type="entry name" value="GTP_CYCLOHYDROL_1_1"/>
    <property type="match status" value="1"/>
</dbReference>
<dbReference type="GO" id="GO:0005525">
    <property type="term" value="F:GTP binding"/>
    <property type="evidence" value="ECO:0007669"/>
    <property type="project" value="TreeGrafter"/>
</dbReference>
<evidence type="ECO:0000259" key="5">
    <source>
        <dbReference type="Pfam" id="PF01227"/>
    </source>
</evidence>
<comment type="pathway">
    <text evidence="1">Cofactor biosynthesis; 7,8-dihydroneopterin triphosphate biosynthesis; 7,8-dihydroneopterin triphosphate from GTP: step 1/1.</text>
</comment>
<dbReference type="PANTHER" id="PTHR11109">
    <property type="entry name" value="GTP CYCLOHYDROLASE I"/>
    <property type="match status" value="1"/>
</dbReference>
<dbReference type="InterPro" id="IPR020602">
    <property type="entry name" value="GTP_CycHdrlase_I_dom"/>
</dbReference>
<name>X1RM33_9ZZZZ</name>
<dbReference type="GO" id="GO:0006729">
    <property type="term" value="P:tetrahydrobiopterin biosynthetic process"/>
    <property type="evidence" value="ECO:0007669"/>
    <property type="project" value="TreeGrafter"/>
</dbReference>
<feature type="non-terminal residue" evidence="6">
    <location>
        <position position="94"/>
    </location>
</feature>
<dbReference type="InterPro" id="IPR043134">
    <property type="entry name" value="GTP-CH-I_N"/>
</dbReference>
<dbReference type="Gene3D" id="3.30.1130.10">
    <property type="match status" value="1"/>
</dbReference>
<evidence type="ECO:0000256" key="3">
    <source>
        <dbReference type="ARBA" id="ARBA00022563"/>
    </source>
</evidence>
<evidence type="ECO:0000256" key="1">
    <source>
        <dbReference type="ARBA" id="ARBA00005080"/>
    </source>
</evidence>
<sequence>MDTKHTNTKDIEDKIREIIRFIGDDPDREGLRETPKRMVKSWEELFSGYKGNPKDILRTFTEGTCNEMVILKDVDFYSTCEHHGLSFSGKISLG</sequence>
<dbReference type="Pfam" id="PF01227">
    <property type="entry name" value="GTP_cyclohydroI"/>
    <property type="match status" value="1"/>
</dbReference>
<gene>
    <name evidence="6" type="ORF">S12H4_19162</name>
</gene>
<proteinExistence type="predicted"/>
<evidence type="ECO:0000256" key="4">
    <source>
        <dbReference type="ARBA" id="ARBA00022801"/>
    </source>
</evidence>
<evidence type="ECO:0000313" key="6">
    <source>
        <dbReference type="EMBL" id="GAI81827.1"/>
    </source>
</evidence>
<dbReference type="GO" id="GO:0046654">
    <property type="term" value="P:tetrahydrofolate biosynthetic process"/>
    <property type="evidence" value="ECO:0007669"/>
    <property type="project" value="InterPro"/>
</dbReference>
<dbReference type="EMBL" id="BARW01009547">
    <property type="protein sequence ID" value="GAI81827.1"/>
    <property type="molecule type" value="Genomic_DNA"/>
</dbReference>